<dbReference type="Pfam" id="PF04389">
    <property type="entry name" value="Peptidase_M28"/>
    <property type="match status" value="1"/>
</dbReference>
<gene>
    <name evidence="5" type="ORF">E6K80_06895</name>
</gene>
<evidence type="ECO:0000256" key="2">
    <source>
        <dbReference type="ARBA" id="ARBA00023315"/>
    </source>
</evidence>
<evidence type="ECO:0000256" key="3">
    <source>
        <dbReference type="SAM" id="SignalP"/>
    </source>
</evidence>
<feature type="signal peptide" evidence="3">
    <location>
        <begin position="1"/>
        <end position="21"/>
    </location>
</feature>
<dbReference type="PANTHER" id="PTHR12283:SF6">
    <property type="entry name" value="GLUTAMINYL-PEPTIDE CYCLOTRANSFERASE-RELATED"/>
    <property type="match status" value="1"/>
</dbReference>
<proteinExistence type="predicted"/>
<dbReference type="Proteomes" id="UP000319836">
    <property type="component" value="Unassembled WGS sequence"/>
</dbReference>
<feature type="chain" id="PRO_5021983329" evidence="3">
    <location>
        <begin position="22"/>
        <end position="305"/>
    </location>
</feature>
<keyword evidence="1" id="KW-0808">Transferase</keyword>
<reference evidence="5 6" key="1">
    <citation type="journal article" date="2019" name="Nat. Microbiol.">
        <title>Mediterranean grassland soil C-N compound turnover is dependent on rainfall and depth, and is mediated by genomically divergent microorganisms.</title>
        <authorList>
            <person name="Diamond S."/>
            <person name="Andeer P.F."/>
            <person name="Li Z."/>
            <person name="Crits-Christoph A."/>
            <person name="Burstein D."/>
            <person name="Anantharaman K."/>
            <person name="Lane K.R."/>
            <person name="Thomas B.C."/>
            <person name="Pan C."/>
            <person name="Northen T.R."/>
            <person name="Banfield J.F."/>
        </authorList>
    </citation>
    <scope>NUCLEOTIDE SEQUENCE [LARGE SCALE GENOMIC DNA]</scope>
    <source>
        <strain evidence="5">WS_10</strain>
    </source>
</reference>
<feature type="domain" description="Peptidase M28" evidence="4">
    <location>
        <begin position="88"/>
        <end position="293"/>
    </location>
</feature>
<evidence type="ECO:0000313" key="6">
    <source>
        <dbReference type="Proteomes" id="UP000319836"/>
    </source>
</evidence>
<comment type="caution">
    <text evidence="5">The sequence shown here is derived from an EMBL/GenBank/DDBJ whole genome shotgun (WGS) entry which is preliminary data.</text>
</comment>
<keyword evidence="2" id="KW-0012">Acyltransferase</keyword>
<dbReference type="SUPFAM" id="SSF53187">
    <property type="entry name" value="Zn-dependent exopeptidases"/>
    <property type="match status" value="1"/>
</dbReference>
<name>A0A538U518_UNCEI</name>
<evidence type="ECO:0000259" key="4">
    <source>
        <dbReference type="Pfam" id="PF04389"/>
    </source>
</evidence>
<dbReference type="AlphaFoldDB" id="A0A538U518"/>
<organism evidence="5 6">
    <name type="scientific">Eiseniibacteriota bacterium</name>
    <dbReference type="NCBI Taxonomy" id="2212470"/>
    <lineage>
        <taxon>Bacteria</taxon>
        <taxon>Candidatus Eiseniibacteriota</taxon>
    </lineage>
</organism>
<dbReference type="PANTHER" id="PTHR12283">
    <property type="entry name" value="GLUTAMINYL-PEPTIDE CYCLOTRANSFERASE"/>
    <property type="match status" value="1"/>
</dbReference>
<dbReference type="Gene3D" id="3.40.630.10">
    <property type="entry name" value="Zn peptidases"/>
    <property type="match status" value="1"/>
</dbReference>
<dbReference type="GO" id="GO:0016603">
    <property type="term" value="F:glutaminyl-peptide cyclotransferase activity"/>
    <property type="evidence" value="ECO:0007669"/>
    <property type="project" value="TreeGrafter"/>
</dbReference>
<dbReference type="GO" id="GO:0008270">
    <property type="term" value="F:zinc ion binding"/>
    <property type="evidence" value="ECO:0007669"/>
    <property type="project" value="TreeGrafter"/>
</dbReference>
<dbReference type="EMBL" id="VBPA01000164">
    <property type="protein sequence ID" value="TMQ70971.1"/>
    <property type="molecule type" value="Genomic_DNA"/>
</dbReference>
<dbReference type="PROSITE" id="PS51257">
    <property type="entry name" value="PROKAR_LIPOPROTEIN"/>
    <property type="match status" value="1"/>
</dbReference>
<evidence type="ECO:0000313" key="5">
    <source>
        <dbReference type="EMBL" id="TMQ70971.1"/>
    </source>
</evidence>
<dbReference type="InterPro" id="IPR007484">
    <property type="entry name" value="Peptidase_M28"/>
</dbReference>
<keyword evidence="3" id="KW-0732">Signal</keyword>
<protein>
    <submittedName>
        <fullName evidence="5">M28 family peptidase</fullName>
    </submittedName>
</protein>
<dbReference type="InterPro" id="IPR040234">
    <property type="entry name" value="QC/QCL"/>
</dbReference>
<evidence type="ECO:0000256" key="1">
    <source>
        <dbReference type="ARBA" id="ARBA00022679"/>
    </source>
</evidence>
<sequence>MRPPLLCAMVLALASCGAACAAGDFAVDGARALRRVTFQVDAGPRIPGTPGHARVRDWIASEVRRLHGAVELQGFVDSTLGTPETLVNVIGRWNPARAAVAGPLVLCAHYDTRPWADEDPDTARRREPVLGANDAGSGVAVLLEVAELLARRSPPQSTELVFFDGEDQGRPHEPDTYSRGARGFAARIRPRPRAAFLFDMVGDRDLGIYPEMNSVERASSVAAIVVAAAEAEKAVHFHHEPRYHLVDDHVPLLDAGIPAADIIDFDYPAWHTVHDLPDQISAESLAEVARVAAWIVYRSPLARAR</sequence>
<accession>A0A538U518</accession>